<keyword evidence="2" id="KW-1185">Reference proteome</keyword>
<organism evidence="1 2">
    <name type="scientific">Actinoalloteichus hymeniacidonis</name>
    <dbReference type="NCBI Taxonomy" id="340345"/>
    <lineage>
        <taxon>Bacteria</taxon>
        <taxon>Bacillati</taxon>
        <taxon>Actinomycetota</taxon>
        <taxon>Actinomycetes</taxon>
        <taxon>Pseudonocardiales</taxon>
        <taxon>Pseudonocardiaceae</taxon>
        <taxon>Actinoalloteichus</taxon>
    </lineage>
</organism>
<dbReference type="Proteomes" id="UP000095210">
    <property type="component" value="Chromosome"/>
</dbReference>
<dbReference type="EMBL" id="CP014859">
    <property type="protein sequence ID" value="AOS64441.1"/>
    <property type="molecule type" value="Genomic_DNA"/>
</dbReference>
<evidence type="ECO:0000313" key="2">
    <source>
        <dbReference type="Proteomes" id="UP000095210"/>
    </source>
</evidence>
<proteinExistence type="predicted"/>
<reference evidence="2" key="1">
    <citation type="submission" date="2016-03" db="EMBL/GenBank/DDBJ databases">
        <title>Complete genome sequence of the type strain Actinoalloteichus hymeniacidonis DSM 45092.</title>
        <authorList>
            <person name="Schaffert L."/>
            <person name="Albersmeier A."/>
            <person name="Winkler A."/>
            <person name="Kalinowski J."/>
            <person name="Zotchev S."/>
            <person name="Ruckert C."/>
        </authorList>
    </citation>
    <scope>NUCLEOTIDE SEQUENCE [LARGE SCALE GENOMIC DNA]</scope>
    <source>
        <strain evidence="2">HPA177(T) (DSM 45092(T))</strain>
    </source>
</reference>
<name>A0AAC9MZZ4_9PSEU</name>
<gene>
    <name evidence="1" type="ORF">TL08_18230</name>
</gene>
<dbReference type="RefSeq" id="WP_069850653.1">
    <property type="nucleotide sequence ID" value="NZ_CP014859.1"/>
</dbReference>
<protein>
    <submittedName>
        <fullName evidence="1">Uncharacterized protein</fullName>
    </submittedName>
</protein>
<evidence type="ECO:0000313" key="1">
    <source>
        <dbReference type="EMBL" id="AOS64441.1"/>
    </source>
</evidence>
<dbReference type="KEGG" id="ahm:TL08_18230"/>
<dbReference type="AlphaFoldDB" id="A0AAC9MZZ4"/>
<sequence length="229" mass="23511">MDRRIGGKGGGSDKGGGTLVAAIVLAIGTAAAGGATLGGGAALSGAGGPGQVRMAEGVTDSLAGESLGVRTQQGKRAARRGDADGAWNRLGVRALRQRVERGAECAAASFGQVQTFFLRTPCRSLDRMLLAVGDGKGNDVLVSVAWVGFRDRSTAREFTEVIDVHGSGDIRPLAGGLTNFADVAFTGHHYHSEIRGEHVTIAETERLGGHLDAGLLQSVAEVASMLPRP</sequence>
<accession>A0AAC9MZZ4</accession>